<dbReference type="Proteomes" id="UP001153714">
    <property type="component" value="Chromosome 14"/>
</dbReference>
<keyword evidence="8" id="KW-1185">Reference proteome</keyword>
<comment type="subcellular location">
    <subcellularLocation>
        <location evidence="1">Nucleus</location>
    </subcellularLocation>
</comment>
<dbReference type="GO" id="GO:0046540">
    <property type="term" value="C:U4/U6 x U5 tri-snRNP complex"/>
    <property type="evidence" value="ECO:0007669"/>
    <property type="project" value="InterPro"/>
</dbReference>
<sequence>MGSKKHKKESKKRKHRSRSRSPLDGEERERKRHKKHKDRKKDRSPDVEEVPVDSHLRDNGARVRSRSSSASADRERERERDRRNREVHRPPRDDRDKSLEVERAASPVGASGGGGASESLSIEETNKLRAKLGLKPLEVTEKPADDGKIKDDLGEFYHKPASNITQQKKTEKLREKLEERKEKRKLEQKLKTTLLAEGSDDEDASAWVKKSRELDKQKQEAAKRAAMLDELDAEFGVGALVEQEQQERQQRAYSGASLAGLRVAHQLDQVAEEREVVLTLADQHVLADQPEDVLVNVNMLDDERYRKNIEERKKAKVGYQAYEDEEDVAAAALGISKPVLGKYDDELLREQRDRARGFVIGLHQDKATEPQRTLEVARRLQSLQAPAPRLASDYLDHHEIHAKFKKTKRKGKMRKKPKAEPIDVEEYEAGTVPLHTDDTEVVAGSTADSTALDSDEAEPDRDLQAALARARALALRPAHAPTLPKVEEVLQHVKEEEAVPEGGMLLDATAEFCRTLAEPALARHSLAEVESEEMEAEAEAEAGAWSRVDTRADRTPDLHAGPVSGLEAEPALGAGVAGALRLALSKGYLERAPNLPPPRPHHHHLLHAAHYSIEDKAAPEDDKYGRRERGHSGPLQEFREKSAFRPNIKLEYVDDDGRALCPKEAFRYLSHKFHGKGPGKNKQEKRIKKAVQEGLMKKMSSTDTPLGTLQMLQEKQRETHSAYIVLSGNKRDQNN</sequence>
<comment type="similarity">
    <text evidence="2">Belongs to the SNU66/SART1 family.</text>
</comment>
<gene>
    <name evidence="7" type="ORF">DIATSA_LOCUS3409</name>
</gene>
<evidence type="ECO:0000313" key="7">
    <source>
        <dbReference type="EMBL" id="CAG9785370.1"/>
    </source>
</evidence>
<dbReference type="OrthoDB" id="5583at2759"/>
<dbReference type="PANTHER" id="PTHR14152">
    <property type="entry name" value="SQUAMOUS CELL CARCINOMA ANTIGEN RECOGNISED BY CYTOTOXIC T LYMPHOCYTES"/>
    <property type="match status" value="1"/>
</dbReference>
<keyword evidence="4" id="KW-0508">mRNA splicing</keyword>
<proteinExistence type="inferred from homology"/>
<dbReference type="Pfam" id="PF19252">
    <property type="entry name" value="HIND"/>
    <property type="match status" value="1"/>
</dbReference>
<evidence type="ECO:0000256" key="3">
    <source>
        <dbReference type="ARBA" id="ARBA00022664"/>
    </source>
</evidence>
<feature type="compositionally biased region" description="Basic residues" evidence="6">
    <location>
        <begin position="1"/>
        <end position="19"/>
    </location>
</feature>
<feature type="compositionally biased region" description="Basic residues" evidence="6">
    <location>
        <begin position="30"/>
        <end position="40"/>
    </location>
</feature>
<reference evidence="7" key="1">
    <citation type="submission" date="2021-12" db="EMBL/GenBank/DDBJ databases">
        <authorList>
            <person name="King R."/>
        </authorList>
    </citation>
    <scope>NUCLEOTIDE SEQUENCE</scope>
</reference>
<organism evidence="7 8">
    <name type="scientific">Diatraea saccharalis</name>
    <name type="common">sugarcane borer</name>
    <dbReference type="NCBI Taxonomy" id="40085"/>
    <lineage>
        <taxon>Eukaryota</taxon>
        <taxon>Metazoa</taxon>
        <taxon>Ecdysozoa</taxon>
        <taxon>Arthropoda</taxon>
        <taxon>Hexapoda</taxon>
        <taxon>Insecta</taxon>
        <taxon>Pterygota</taxon>
        <taxon>Neoptera</taxon>
        <taxon>Endopterygota</taxon>
        <taxon>Lepidoptera</taxon>
        <taxon>Glossata</taxon>
        <taxon>Ditrysia</taxon>
        <taxon>Pyraloidea</taxon>
        <taxon>Crambidae</taxon>
        <taxon>Crambinae</taxon>
        <taxon>Diatraea</taxon>
    </lineage>
</organism>
<feature type="compositionally biased region" description="Basic and acidic residues" evidence="6">
    <location>
        <begin position="41"/>
        <end position="61"/>
    </location>
</feature>
<keyword evidence="3" id="KW-0507">mRNA processing</keyword>
<name>A0A9N9QXI7_9NEOP</name>
<dbReference type="GO" id="GO:0000481">
    <property type="term" value="P:maturation of 5S rRNA"/>
    <property type="evidence" value="ECO:0007669"/>
    <property type="project" value="TreeGrafter"/>
</dbReference>
<evidence type="ECO:0000256" key="4">
    <source>
        <dbReference type="ARBA" id="ARBA00023187"/>
    </source>
</evidence>
<evidence type="ECO:0008006" key="9">
    <source>
        <dbReference type="Google" id="ProtNLM"/>
    </source>
</evidence>
<reference evidence="7" key="2">
    <citation type="submission" date="2022-10" db="EMBL/GenBank/DDBJ databases">
        <authorList>
            <consortium name="ENA_rothamsted_submissions"/>
            <consortium name="culmorum"/>
            <person name="King R."/>
        </authorList>
    </citation>
    <scope>NUCLEOTIDE SEQUENCE</scope>
</reference>
<dbReference type="PANTHER" id="PTHR14152:SF5">
    <property type="entry name" value="U4_U6.U5 TRI-SNRNP-ASSOCIATED PROTEIN 1"/>
    <property type="match status" value="1"/>
</dbReference>
<accession>A0A9N9QXI7</accession>
<dbReference type="GO" id="GO:0045292">
    <property type="term" value="P:mRNA cis splicing, via spliceosome"/>
    <property type="evidence" value="ECO:0007669"/>
    <property type="project" value="TreeGrafter"/>
</dbReference>
<evidence type="ECO:0000256" key="5">
    <source>
        <dbReference type="ARBA" id="ARBA00023242"/>
    </source>
</evidence>
<dbReference type="EMBL" id="OU893345">
    <property type="protein sequence ID" value="CAG9785370.1"/>
    <property type="molecule type" value="Genomic_DNA"/>
</dbReference>
<keyword evidence="5" id="KW-0539">Nucleus</keyword>
<evidence type="ECO:0000256" key="1">
    <source>
        <dbReference type="ARBA" id="ARBA00004123"/>
    </source>
</evidence>
<dbReference type="AlphaFoldDB" id="A0A9N9QXI7"/>
<feature type="compositionally biased region" description="Basic and acidic residues" evidence="6">
    <location>
        <begin position="168"/>
        <end position="183"/>
    </location>
</feature>
<feature type="compositionally biased region" description="Basic and acidic residues" evidence="6">
    <location>
        <begin position="138"/>
        <end position="158"/>
    </location>
</feature>
<feature type="region of interest" description="Disordered" evidence="6">
    <location>
        <begin position="715"/>
        <end position="735"/>
    </location>
</feature>
<feature type="compositionally biased region" description="Basic and acidic residues" evidence="6">
    <location>
        <begin position="72"/>
        <end position="103"/>
    </location>
</feature>
<dbReference type="InterPro" id="IPR005011">
    <property type="entry name" value="SNU66/SART1"/>
</dbReference>
<dbReference type="Pfam" id="PF03343">
    <property type="entry name" value="SART-1"/>
    <property type="match status" value="1"/>
</dbReference>
<protein>
    <recommendedName>
        <fullName evidence="9">U4/U6.U5 tri-snRNP-associated protein 1</fullName>
    </recommendedName>
</protein>
<evidence type="ECO:0000256" key="6">
    <source>
        <dbReference type="SAM" id="MobiDB-lite"/>
    </source>
</evidence>
<evidence type="ECO:0000256" key="2">
    <source>
        <dbReference type="ARBA" id="ARBA00006076"/>
    </source>
</evidence>
<feature type="region of interest" description="Disordered" evidence="6">
    <location>
        <begin position="1"/>
        <end position="183"/>
    </location>
</feature>
<dbReference type="InterPro" id="IPR045347">
    <property type="entry name" value="HIND"/>
</dbReference>
<evidence type="ECO:0000313" key="8">
    <source>
        <dbReference type="Proteomes" id="UP001153714"/>
    </source>
</evidence>